<dbReference type="InterPro" id="IPR000014">
    <property type="entry name" value="PAS"/>
</dbReference>
<name>A0A0F9NB49_9ZZZZ</name>
<dbReference type="SUPFAM" id="SSF52172">
    <property type="entry name" value="CheY-like"/>
    <property type="match status" value="1"/>
</dbReference>
<feature type="domain" description="Sigma-54 factor interaction" evidence="6">
    <location>
        <begin position="262"/>
        <end position="491"/>
    </location>
</feature>
<accession>A0A0F9NB49</accession>
<evidence type="ECO:0000256" key="4">
    <source>
        <dbReference type="ARBA" id="ARBA00023125"/>
    </source>
</evidence>
<evidence type="ECO:0000313" key="9">
    <source>
        <dbReference type="EMBL" id="KKM78597.1"/>
    </source>
</evidence>
<dbReference type="EMBL" id="LAZR01008469">
    <property type="protein sequence ID" value="KKM78597.1"/>
    <property type="molecule type" value="Genomic_DNA"/>
</dbReference>
<protein>
    <submittedName>
        <fullName evidence="9">Uncharacterized protein</fullName>
    </submittedName>
</protein>
<dbReference type="InterPro" id="IPR025943">
    <property type="entry name" value="Sigma_54_int_dom_ATP-bd_2"/>
</dbReference>
<comment type="caution">
    <text evidence="9">The sequence shown here is derived from an EMBL/GenBank/DDBJ whole genome shotgun (WGS) entry which is preliminary data.</text>
</comment>
<dbReference type="CDD" id="cd00009">
    <property type="entry name" value="AAA"/>
    <property type="match status" value="1"/>
</dbReference>
<dbReference type="PROSITE" id="PS00676">
    <property type="entry name" value="SIGMA54_INTERACT_2"/>
    <property type="match status" value="1"/>
</dbReference>
<dbReference type="PROSITE" id="PS50045">
    <property type="entry name" value="SIGMA54_INTERACT_4"/>
    <property type="match status" value="1"/>
</dbReference>
<keyword evidence="2" id="KW-0067">ATP-binding</keyword>
<dbReference type="Gene3D" id="3.40.50.2300">
    <property type="match status" value="1"/>
</dbReference>
<dbReference type="GO" id="GO:0000160">
    <property type="term" value="P:phosphorelay signal transduction system"/>
    <property type="evidence" value="ECO:0007669"/>
    <property type="project" value="InterPro"/>
</dbReference>
<dbReference type="Pfam" id="PF13426">
    <property type="entry name" value="PAS_9"/>
    <property type="match status" value="1"/>
</dbReference>
<dbReference type="NCBIfam" id="TIGR00229">
    <property type="entry name" value="sensory_box"/>
    <property type="match status" value="1"/>
</dbReference>
<evidence type="ECO:0000259" key="8">
    <source>
        <dbReference type="PROSITE" id="PS50112"/>
    </source>
</evidence>
<dbReference type="Pfam" id="PF02954">
    <property type="entry name" value="HTH_8"/>
    <property type="match status" value="1"/>
</dbReference>
<feature type="domain" description="Response regulatory" evidence="7">
    <location>
        <begin position="4"/>
        <end position="118"/>
    </location>
</feature>
<dbReference type="Gene3D" id="1.10.8.60">
    <property type="match status" value="1"/>
</dbReference>
<dbReference type="Gene3D" id="1.10.10.60">
    <property type="entry name" value="Homeodomain-like"/>
    <property type="match status" value="1"/>
</dbReference>
<dbReference type="Pfam" id="PF25601">
    <property type="entry name" value="AAA_lid_14"/>
    <property type="match status" value="1"/>
</dbReference>
<sequence length="564" mass="64536">MKAKILIIDDEKSIRFTIKEFLLKEGYDVFATENFDEALKIINTEYIDIILADIVLGDKTGIDVLRKVNEKRLNCPVVLFTGYPNIESASEAVRLGAYDYMAKPIKKEALLHIVRMALRHKTLVEEKNKSRANLEAIFKSVKDAIITVDKDLKVIEANEAAKTICGFSRNEIIGRSFDSIPKTCCGQCIEAIKKTILEKQPLEIYRSECKHKIRKGQVVSLNTFPLIDHVDGISGCVVVIKDETHIADLENELKERQRFFNIIGKDEKIQEIYSFIENLYNVDTTVLITGESGTGKGLVAEALHNGGVRHQEPFVKVNCSALPETLLESELFGHVRGAFTGAVTDKVGRFKKADGGTVFLDEIGDVSLSVQQRLLRVLQEKEFERIGESTPIKVDVRIVAATNQNLQEKLRRGIFREDLYYRLKVFELTLPPLRDRRKDIPLLVEHFIRKFNQKLKKNINDISNDVYKIFMNYDWPGNIRELENTIEYCFITCNKTVITVEDLPNEFREIKTAPFVNGKNNDEYNAILQVLEKTRWNKTRAACLLGITRRSVYNKIKKFNIQPK</sequence>
<evidence type="ECO:0000259" key="7">
    <source>
        <dbReference type="PROSITE" id="PS50110"/>
    </source>
</evidence>
<dbReference type="InterPro" id="IPR009057">
    <property type="entry name" value="Homeodomain-like_sf"/>
</dbReference>
<dbReference type="InterPro" id="IPR002197">
    <property type="entry name" value="HTH_Fis"/>
</dbReference>
<dbReference type="PANTHER" id="PTHR32071:SF113">
    <property type="entry name" value="ALGINATE BIOSYNTHESIS TRANSCRIPTIONAL REGULATORY PROTEIN ALGB"/>
    <property type="match status" value="1"/>
</dbReference>
<reference evidence="9" key="1">
    <citation type="journal article" date="2015" name="Nature">
        <title>Complex archaea that bridge the gap between prokaryotes and eukaryotes.</title>
        <authorList>
            <person name="Spang A."/>
            <person name="Saw J.H."/>
            <person name="Jorgensen S.L."/>
            <person name="Zaremba-Niedzwiedzka K."/>
            <person name="Martijn J."/>
            <person name="Lind A.E."/>
            <person name="van Eijk R."/>
            <person name="Schleper C."/>
            <person name="Guy L."/>
            <person name="Ettema T.J."/>
        </authorList>
    </citation>
    <scope>NUCLEOTIDE SEQUENCE</scope>
</reference>
<dbReference type="PANTHER" id="PTHR32071">
    <property type="entry name" value="TRANSCRIPTIONAL REGULATORY PROTEIN"/>
    <property type="match status" value="1"/>
</dbReference>
<dbReference type="InterPro" id="IPR025662">
    <property type="entry name" value="Sigma_54_int_dom_ATP-bd_1"/>
</dbReference>
<dbReference type="FunFam" id="3.40.50.300:FF:000006">
    <property type="entry name" value="DNA-binding transcriptional regulator NtrC"/>
    <property type="match status" value="1"/>
</dbReference>
<dbReference type="PRINTS" id="PR01590">
    <property type="entry name" value="HTHFIS"/>
</dbReference>
<evidence type="ECO:0000256" key="1">
    <source>
        <dbReference type="ARBA" id="ARBA00022741"/>
    </source>
</evidence>
<dbReference type="PROSITE" id="PS00675">
    <property type="entry name" value="SIGMA54_INTERACT_1"/>
    <property type="match status" value="1"/>
</dbReference>
<dbReference type="GO" id="GO:0006355">
    <property type="term" value="P:regulation of DNA-templated transcription"/>
    <property type="evidence" value="ECO:0007669"/>
    <property type="project" value="InterPro"/>
</dbReference>
<proteinExistence type="predicted"/>
<dbReference type="SMART" id="SM00382">
    <property type="entry name" value="AAA"/>
    <property type="match status" value="1"/>
</dbReference>
<dbReference type="Pfam" id="PF00072">
    <property type="entry name" value="Response_reg"/>
    <property type="match status" value="1"/>
</dbReference>
<evidence type="ECO:0000256" key="2">
    <source>
        <dbReference type="ARBA" id="ARBA00022840"/>
    </source>
</evidence>
<dbReference type="InterPro" id="IPR003593">
    <property type="entry name" value="AAA+_ATPase"/>
</dbReference>
<dbReference type="Pfam" id="PF00158">
    <property type="entry name" value="Sigma54_activat"/>
    <property type="match status" value="1"/>
</dbReference>
<keyword evidence="3" id="KW-0805">Transcription regulation</keyword>
<dbReference type="CDD" id="cd00130">
    <property type="entry name" value="PAS"/>
    <property type="match status" value="1"/>
</dbReference>
<dbReference type="SMART" id="SM00448">
    <property type="entry name" value="REC"/>
    <property type="match status" value="1"/>
</dbReference>
<dbReference type="SUPFAM" id="SSF46689">
    <property type="entry name" value="Homeodomain-like"/>
    <property type="match status" value="1"/>
</dbReference>
<keyword evidence="1" id="KW-0547">Nucleotide-binding</keyword>
<dbReference type="SUPFAM" id="SSF52540">
    <property type="entry name" value="P-loop containing nucleoside triphosphate hydrolases"/>
    <property type="match status" value="1"/>
</dbReference>
<dbReference type="PROSITE" id="PS50110">
    <property type="entry name" value="RESPONSE_REGULATORY"/>
    <property type="match status" value="1"/>
</dbReference>
<dbReference type="GO" id="GO:0005524">
    <property type="term" value="F:ATP binding"/>
    <property type="evidence" value="ECO:0007669"/>
    <property type="project" value="UniProtKB-KW"/>
</dbReference>
<feature type="domain" description="PAS" evidence="8">
    <location>
        <begin position="130"/>
        <end position="176"/>
    </location>
</feature>
<dbReference type="InterPro" id="IPR001789">
    <property type="entry name" value="Sig_transdc_resp-reg_receiver"/>
</dbReference>
<dbReference type="PROSITE" id="PS00688">
    <property type="entry name" value="SIGMA54_INTERACT_3"/>
    <property type="match status" value="1"/>
</dbReference>
<gene>
    <name evidence="9" type="ORF">LCGC14_1358360</name>
</gene>
<dbReference type="InterPro" id="IPR025944">
    <property type="entry name" value="Sigma_54_int_dom_CS"/>
</dbReference>
<dbReference type="InterPro" id="IPR058031">
    <property type="entry name" value="AAA_lid_NorR"/>
</dbReference>
<evidence type="ECO:0000259" key="6">
    <source>
        <dbReference type="PROSITE" id="PS50045"/>
    </source>
</evidence>
<evidence type="ECO:0000256" key="5">
    <source>
        <dbReference type="ARBA" id="ARBA00023163"/>
    </source>
</evidence>
<dbReference type="Gene3D" id="3.40.50.300">
    <property type="entry name" value="P-loop containing nucleotide triphosphate hydrolases"/>
    <property type="match status" value="1"/>
</dbReference>
<dbReference type="InterPro" id="IPR011006">
    <property type="entry name" value="CheY-like_superfamily"/>
</dbReference>
<dbReference type="PROSITE" id="PS50112">
    <property type="entry name" value="PAS"/>
    <property type="match status" value="1"/>
</dbReference>
<keyword evidence="5" id="KW-0804">Transcription</keyword>
<dbReference type="InterPro" id="IPR035965">
    <property type="entry name" value="PAS-like_dom_sf"/>
</dbReference>
<dbReference type="GO" id="GO:0043565">
    <property type="term" value="F:sequence-specific DNA binding"/>
    <property type="evidence" value="ECO:0007669"/>
    <property type="project" value="InterPro"/>
</dbReference>
<dbReference type="SMART" id="SM00091">
    <property type="entry name" value="PAS"/>
    <property type="match status" value="1"/>
</dbReference>
<dbReference type="AlphaFoldDB" id="A0A0F9NB49"/>
<keyword evidence="4" id="KW-0238">DNA-binding</keyword>
<dbReference type="InterPro" id="IPR002078">
    <property type="entry name" value="Sigma_54_int"/>
</dbReference>
<evidence type="ECO:0000256" key="3">
    <source>
        <dbReference type="ARBA" id="ARBA00023015"/>
    </source>
</evidence>
<organism evidence="9">
    <name type="scientific">marine sediment metagenome</name>
    <dbReference type="NCBI Taxonomy" id="412755"/>
    <lineage>
        <taxon>unclassified sequences</taxon>
        <taxon>metagenomes</taxon>
        <taxon>ecological metagenomes</taxon>
    </lineage>
</organism>
<dbReference type="SUPFAM" id="SSF55785">
    <property type="entry name" value="PYP-like sensor domain (PAS domain)"/>
    <property type="match status" value="1"/>
</dbReference>
<dbReference type="Gene3D" id="3.30.450.20">
    <property type="entry name" value="PAS domain"/>
    <property type="match status" value="1"/>
</dbReference>
<dbReference type="InterPro" id="IPR027417">
    <property type="entry name" value="P-loop_NTPase"/>
</dbReference>